<protein>
    <submittedName>
        <fullName evidence="8">Cell cycle control protein 50</fullName>
    </submittedName>
</protein>
<dbReference type="Proteomes" id="UP000291404">
    <property type="component" value="Unassembled WGS sequence"/>
</dbReference>
<feature type="transmembrane region" description="Helical" evidence="6">
    <location>
        <begin position="253"/>
        <end position="275"/>
    </location>
</feature>
<name>A0A4Q9LA01_9MICR</name>
<comment type="subcellular location">
    <subcellularLocation>
        <location evidence="1">Membrane</location>
        <topology evidence="1">Multi-pass membrane protein</topology>
    </subcellularLocation>
</comment>
<dbReference type="GO" id="GO:0005783">
    <property type="term" value="C:endoplasmic reticulum"/>
    <property type="evidence" value="ECO:0007669"/>
    <property type="project" value="TreeGrafter"/>
</dbReference>
<dbReference type="InterPro" id="IPR005045">
    <property type="entry name" value="CDC50/LEM3_fam"/>
</dbReference>
<dbReference type="VEuPathDB" id="MicrosporidiaDB:CWI39_0784p0010"/>
<dbReference type="EMBL" id="PIXR01000784">
    <property type="protein sequence ID" value="TBU04597.1"/>
    <property type="molecule type" value="Genomic_DNA"/>
</dbReference>
<evidence type="ECO:0000313" key="7">
    <source>
        <dbReference type="EMBL" id="TBU00703.1"/>
    </source>
</evidence>
<dbReference type="AlphaFoldDB" id="A0A4Q9LA01"/>
<keyword evidence="5 6" id="KW-0472">Membrane</keyword>
<evidence type="ECO:0000256" key="2">
    <source>
        <dbReference type="ARBA" id="ARBA00009457"/>
    </source>
</evidence>
<evidence type="ECO:0000256" key="4">
    <source>
        <dbReference type="ARBA" id="ARBA00022989"/>
    </source>
</evidence>
<dbReference type="Proteomes" id="UP000293045">
    <property type="component" value="Unassembled WGS sequence"/>
</dbReference>
<evidence type="ECO:0000256" key="1">
    <source>
        <dbReference type="ARBA" id="ARBA00004141"/>
    </source>
</evidence>
<evidence type="ECO:0000313" key="9">
    <source>
        <dbReference type="Proteomes" id="UP000291404"/>
    </source>
</evidence>
<dbReference type="VEuPathDB" id="MicrosporidiaDB:CWI36_1558p0010"/>
<evidence type="ECO:0000256" key="3">
    <source>
        <dbReference type="ARBA" id="ARBA00022692"/>
    </source>
</evidence>
<comment type="caution">
    <text evidence="8">The sequence shown here is derived from an EMBL/GenBank/DDBJ whole genome shotgun (WGS) entry which is preliminary data.</text>
</comment>
<evidence type="ECO:0000313" key="10">
    <source>
        <dbReference type="Proteomes" id="UP000293045"/>
    </source>
</evidence>
<evidence type="ECO:0000256" key="6">
    <source>
        <dbReference type="SAM" id="Phobius"/>
    </source>
</evidence>
<evidence type="ECO:0000313" key="8">
    <source>
        <dbReference type="EMBL" id="TBU04597.1"/>
    </source>
</evidence>
<keyword evidence="9" id="KW-1185">Reference proteome</keyword>
<feature type="transmembrane region" description="Helical" evidence="6">
    <location>
        <begin position="29"/>
        <end position="50"/>
    </location>
</feature>
<organism evidence="8 10">
    <name type="scientific">Hamiltosporidium magnivora</name>
    <dbReference type="NCBI Taxonomy" id="148818"/>
    <lineage>
        <taxon>Eukaryota</taxon>
        <taxon>Fungi</taxon>
        <taxon>Fungi incertae sedis</taxon>
        <taxon>Microsporidia</taxon>
        <taxon>Dubosqiidae</taxon>
        <taxon>Hamiltosporidium</taxon>
    </lineage>
</organism>
<dbReference type="Pfam" id="PF03381">
    <property type="entry name" value="CDC50"/>
    <property type="match status" value="1"/>
</dbReference>
<proteinExistence type="inferred from homology"/>
<accession>A0A4Q9LA01</accession>
<dbReference type="PANTHER" id="PTHR10926">
    <property type="entry name" value="CELL CYCLE CONTROL PROTEIN 50"/>
    <property type="match status" value="1"/>
</dbReference>
<gene>
    <name evidence="7" type="ORF">CWI36_1558p0010</name>
    <name evidence="8" type="ORF">CWI39_0784p0010</name>
</gene>
<keyword evidence="3 6" id="KW-0812">Transmembrane</keyword>
<keyword evidence="4 6" id="KW-1133">Transmembrane helix</keyword>
<dbReference type="PANTHER" id="PTHR10926:SF0">
    <property type="entry name" value="CDC50, ISOFORM A"/>
    <property type="match status" value="1"/>
</dbReference>
<evidence type="ECO:0000256" key="5">
    <source>
        <dbReference type="ARBA" id="ARBA00023136"/>
    </source>
</evidence>
<dbReference type="EMBL" id="PITI01001558">
    <property type="protein sequence ID" value="TBU00703.1"/>
    <property type="molecule type" value="Genomic_DNA"/>
</dbReference>
<reference evidence="9 10" key="1">
    <citation type="submission" date="2017-12" db="EMBL/GenBank/DDBJ databases">
        <authorList>
            <person name="Pombert J.-F."/>
            <person name="Haag K.L."/>
            <person name="Ebert D."/>
        </authorList>
    </citation>
    <scope>NUCLEOTIDE SEQUENCE [LARGE SCALE GENOMIC DNA]</scope>
    <source>
        <strain evidence="7">BE-OM-2</strain>
        <strain evidence="8">IL-BN-2</strain>
    </source>
</reference>
<dbReference type="GO" id="GO:0005794">
    <property type="term" value="C:Golgi apparatus"/>
    <property type="evidence" value="ECO:0007669"/>
    <property type="project" value="TreeGrafter"/>
</dbReference>
<dbReference type="STRING" id="148818.A0A4Q9LA01"/>
<sequence>MEYFHRLKKQVLTQTLPGRYKERLSYKSLFFYCFLGTVNLILGIILSNTYSQITEIEIPYNNNESQKFSFFVPKNISGTVLFYIKIEDFYQNHLFYAKSLNYNQLEGKNTSKISSCSPLERTDGTIIYPCGLIANTFLQDGYKLFKNNEEIPISTQDISWSSEKRKVGKTQYNLNQIVAPPLWTPYEEVPNLSVNYRFINWMNIASFSSFKKLYGKIDGLEKGEYEIIIDSTFPFGKKSVFISEPSWAGSKNFFISTLFMVTGSFIITISFLLIVRKFVRIIF</sequence>
<comment type="similarity">
    <text evidence="2">Belongs to the CDC50/LEM3 family.</text>
</comment>
<dbReference type="GO" id="GO:0005886">
    <property type="term" value="C:plasma membrane"/>
    <property type="evidence" value="ECO:0007669"/>
    <property type="project" value="TreeGrafter"/>
</dbReference>